<evidence type="ECO:0000313" key="3">
    <source>
        <dbReference type="Proteomes" id="UP000267469"/>
    </source>
</evidence>
<dbReference type="InterPro" id="IPR037401">
    <property type="entry name" value="SnoaL-like"/>
</dbReference>
<evidence type="ECO:0000313" key="2">
    <source>
        <dbReference type="EMBL" id="RNL90091.1"/>
    </source>
</evidence>
<evidence type="ECO:0000259" key="1">
    <source>
        <dbReference type="Pfam" id="PF12680"/>
    </source>
</evidence>
<protein>
    <submittedName>
        <fullName evidence="2">Nuclear transport factor 2 family protein</fullName>
    </submittedName>
</protein>
<dbReference type="EMBL" id="RJTM01000034">
    <property type="protein sequence ID" value="RNL90091.1"/>
    <property type="molecule type" value="Genomic_DNA"/>
</dbReference>
<dbReference type="Gene3D" id="3.10.450.50">
    <property type="match status" value="1"/>
</dbReference>
<organism evidence="2 3">
    <name type="scientific">Sinomicrobium pectinilyticum</name>
    <dbReference type="NCBI Taxonomy" id="1084421"/>
    <lineage>
        <taxon>Bacteria</taxon>
        <taxon>Pseudomonadati</taxon>
        <taxon>Bacteroidota</taxon>
        <taxon>Flavobacteriia</taxon>
        <taxon>Flavobacteriales</taxon>
        <taxon>Flavobacteriaceae</taxon>
        <taxon>Sinomicrobium</taxon>
    </lineage>
</organism>
<dbReference type="Proteomes" id="UP000267469">
    <property type="component" value="Unassembled WGS sequence"/>
</dbReference>
<proteinExistence type="predicted"/>
<comment type="caution">
    <text evidence="2">The sequence shown here is derived from an EMBL/GenBank/DDBJ whole genome shotgun (WGS) entry which is preliminary data.</text>
</comment>
<dbReference type="InterPro" id="IPR032710">
    <property type="entry name" value="NTF2-like_dom_sf"/>
</dbReference>
<dbReference type="RefSeq" id="WP_123215223.1">
    <property type="nucleotide sequence ID" value="NZ_RJTM01000034.1"/>
</dbReference>
<gene>
    <name evidence="2" type="ORF">ED312_06600</name>
</gene>
<feature type="domain" description="SnoaL-like" evidence="1">
    <location>
        <begin position="8"/>
        <end position="107"/>
    </location>
</feature>
<reference evidence="2 3" key="1">
    <citation type="submission" date="2018-10" db="EMBL/GenBank/DDBJ databases">
        <title>Sinomicrobium pectinilyticum sp. nov., a pectinase-producing bacterium isolated from alkaline and saline soil, and emended description of the genus Sinomicrobium.</title>
        <authorList>
            <person name="Cheng B."/>
            <person name="Li C."/>
            <person name="Lai Q."/>
            <person name="Du M."/>
            <person name="Shao Z."/>
            <person name="Xu P."/>
            <person name="Yang C."/>
        </authorList>
    </citation>
    <scope>NUCLEOTIDE SEQUENCE [LARGE SCALE GENOMIC DNA]</scope>
    <source>
        <strain evidence="2 3">5DNS001</strain>
    </source>
</reference>
<accession>A0A3N0EQN9</accession>
<dbReference type="OrthoDB" id="333383at2"/>
<dbReference type="AlphaFoldDB" id="A0A3N0EQN9"/>
<sequence length="126" mass="14682">MELKAFIDEWLNSWSGNKPNELLSYYADNTFYLDPANPAGISKKENINLYFAKLLSKNPNWIWKAEEIIPTENGCTLKWKVEIPVGTKSVILFGLDIVEISDWKITRNEVYFDRTPWIEAIQKPNK</sequence>
<keyword evidence="3" id="KW-1185">Reference proteome</keyword>
<dbReference type="SUPFAM" id="SSF54427">
    <property type="entry name" value="NTF2-like"/>
    <property type="match status" value="1"/>
</dbReference>
<dbReference type="Pfam" id="PF12680">
    <property type="entry name" value="SnoaL_2"/>
    <property type="match status" value="1"/>
</dbReference>
<name>A0A3N0EQN9_SINP1</name>